<dbReference type="InterPro" id="IPR039901">
    <property type="entry name" value="Kdotransferase"/>
</dbReference>
<evidence type="ECO:0000256" key="7">
    <source>
        <dbReference type="RuleBase" id="RU365103"/>
    </source>
</evidence>
<accession>A0ABV9T5T4</accession>
<evidence type="ECO:0000259" key="8">
    <source>
        <dbReference type="Pfam" id="PF04413"/>
    </source>
</evidence>
<dbReference type="PANTHER" id="PTHR42755">
    <property type="entry name" value="3-DEOXY-MANNO-OCTULOSONATE CYTIDYLYLTRANSFERASE"/>
    <property type="match status" value="1"/>
</dbReference>
<name>A0ABV9T5T4_9BACT</name>
<dbReference type="RefSeq" id="WP_377067586.1">
    <property type="nucleotide sequence ID" value="NZ_JBHSJJ010000015.1"/>
</dbReference>
<comment type="similarity">
    <text evidence="7">Belongs to the glycosyltransferase group 1 family.</text>
</comment>
<feature type="domain" description="3-deoxy-D-manno-octulosonic-acid transferase N-terminal" evidence="8">
    <location>
        <begin position="46"/>
        <end position="209"/>
    </location>
</feature>
<evidence type="ECO:0000256" key="2">
    <source>
        <dbReference type="ARBA" id="ARBA00012621"/>
    </source>
</evidence>
<sequence>MRWIYNLFIGGMTTAIRLGSSSTPKLKRMLQGRETVFPVVEAFRKSHPSPLLWIHVASLGEYEQAKPVIRTFKSHYPFWAVAVSFFSPSGYDNVIKKKQEFVDFITYLPFDTPQKAKKFVATLSPNVAIFVKYDLWANHIREVGKENIPLYLVAASFRNEQVYFKFYGGFFRNVLRSFDHIFTQNEYSVELLKKIDCEQCSVAGDPRFDNVAAISRQPRYFPEIEVQIKQPVMVLGSVWQEDMDILIPFINAAENIQFIIAPHDIHSPAMDRWRAAIKKTSLKYSEMQDELPNQAWEVLFIDNIGMLSSLYQFAQWAYVGGAFGKGLHNILEPLAFGIPVIFGKLKKVSKFPEAAISESYGCGFPVDSLASLGRTMGKLHEKEAYQKACRAAKKLLEDNQGSAEKIVSEIKKQLEWRKVG</sequence>
<evidence type="ECO:0000256" key="5">
    <source>
        <dbReference type="ARBA" id="ARBA00031445"/>
    </source>
</evidence>
<organism evidence="9 10">
    <name type="scientific">Negadavirga shengliensis</name>
    <dbReference type="NCBI Taxonomy" id="1389218"/>
    <lineage>
        <taxon>Bacteria</taxon>
        <taxon>Pseudomonadati</taxon>
        <taxon>Bacteroidota</taxon>
        <taxon>Cytophagia</taxon>
        <taxon>Cytophagales</taxon>
        <taxon>Cyclobacteriaceae</taxon>
        <taxon>Negadavirga</taxon>
    </lineage>
</organism>
<reference evidence="10" key="1">
    <citation type="journal article" date="2019" name="Int. J. Syst. Evol. Microbiol.">
        <title>The Global Catalogue of Microorganisms (GCM) 10K type strain sequencing project: providing services to taxonomists for standard genome sequencing and annotation.</title>
        <authorList>
            <consortium name="The Broad Institute Genomics Platform"/>
            <consortium name="The Broad Institute Genome Sequencing Center for Infectious Disease"/>
            <person name="Wu L."/>
            <person name="Ma J."/>
        </authorList>
    </citation>
    <scope>NUCLEOTIDE SEQUENCE [LARGE SCALE GENOMIC DNA]</scope>
    <source>
        <strain evidence="10">CGMCC 4.7466</strain>
    </source>
</reference>
<dbReference type="PANTHER" id="PTHR42755:SF1">
    <property type="entry name" value="3-DEOXY-D-MANNO-OCTULOSONIC ACID TRANSFERASE, MITOCHONDRIAL-RELATED"/>
    <property type="match status" value="1"/>
</dbReference>
<comment type="function">
    <text evidence="7">Involved in lipopolysaccharide (LPS) biosynthesis. Catalyzes the transfer of 3-deoxy-D-manno-octulosonate (Kdo) residue(s) from CMP-Kdo to lipid IV(A), the tetraacyldisaccharide-1,4'-bisphosphate precursor of lipid A.</text>
</comment>
<dbReference type="SUPFAM" id="SSF53756">
    <property type="entry name" value="UDP-Glycosyltransferase/glycogen phosphorylase"/>
    <property type="match status" value="1"/>
</dbReference>
<comment type="caution">
    <text evidence="9">The sequence shown here is derived from an EMBL/GenBank/DDBJ whole genome shotgun (WGS) entry which is preliminary data.</text>
</comment>
<dbReference type="EC" id="2.4.99.12" evidence="2 7"/>
<protein>
    <recommendedName>
        <fullName evidence="3 7">3-deoxy-D-manno-octulosonic acid transferase</fullName>
        <shortName evidence="7">Kdo transferase</shortName>
        <ecNumber evidence="2 7">2.4.99.12</ecNumber>
    </recommendedName>
    <alternativeName>
        <fullName evidence="5 7">Lipid IV(A) 3-deoxy-D-manno-octulosonic acid transferase</fullName>
    </alternativeName>
</protein>
<evidence type="ECO:0000313" key="9">
    <source>
        <dbReference type="EMBL" id="MFC4874083.1"/>
    </source>
</evidence>
<proteinExistence type="inferred from homology"/>
<dbReference type="Gene3D" id="3.40.50.11720">
    <property type="entry name" value="3-Deoxy-D-manno-octulosonic-acid transferase, N-terminal domain"/>
    <property type="match status" value="1"/>
</dbReference>
<evidence type="ECO:0000256" key="4">
    <source>
        <dbReference type="ARBA" id="ARBA00022679"/>
    </source>
</evidence>
<keyword evidence="7" id="KW-1003">Cell membrane</keyword>
<dbReference type="Proteomes" id="UP001595818">
    <property type="component" value="Unassembled WGS sequence"/>
</dbReference>
<keyword evidence="7" id="KW-0448">Lipopolysaccharide biosynthesis</keyword>
<dbReference type="InterPro" id="IPR038107">
    <property type="entry name" value="Glycos_transf_N_sf"/>
</dbReference>
<evidence type="ECO:0000256" key="6">
    <source>
        <dbReference type="ARBA" id="ARBA00049183"/>
    </source>
</evidence>
<evidence type="ECO:0000256" key="3">
    <source>
        <dbReference type="ARBA" id="ARBA00019077"/>
    </source>
</evidence>
<evidence type="ECO:0000313" key="10">
    <source>
        <dbReference type="Proteomes" id="UP001595818"/>
    </source>
</evidence>
<evidence type="ECO:0000256" key="1">
    <source>
        <dbReference type="ARBA" id="ARBA00004713"/>
    </source>
</evidence>
<keyword evidence="4 7" id="KW-0808">Transferase</keyword>
<dbReference type="Pfam" id="PF04413">
    <property type="entry name" value="Glycos_transf_N"/>
    <property type="match status" value="1"/>
</dbReference>
<comment type="subcellular location">
    <subcellularLocation>
        <location evidence="7">Cell membrane</location>
    </subcellularLocation>
</comment>
<keyword evidence="10" id="KW-1185">Reference proteome</keyword>
<dbReference type="GO" id="GO:0016740">
    <property type="term" value="F:transferase activity"/>
    <property type="evidence" value="ECO:0007669"/>
    <property type="project" value="UniProtKB-KW"/>
</dbReference>
<keyword evidence="7" id="KW-0472">Membrane</keyword>
<comment type="catalytic activity">
    <reaction evidence="6 7">
        <text>lipid IVA (E. coli) + CMP-3-deoxy-beta-D-manno-octulosonate = alpha-Kdo-(2-&gt;6)-lipid IVA (E. coli) + CMP + H(+)</text>
        <dbReference type="Rhea" id="RHEA:28066"/>
        <dbReference type="ChEBI" id="CHEBI:15378"/>
        <dbReference type="ChEBI" id="CHEBI:58603"/>
        <dbReference type="ChEBI" id="CHEBI:60364"/>
        <dbReference type="ChEBI" id="CHEBI:60377"/>
        <dbReference type="ChEBI" id="CHEBI:85987"/>
        <dbReference type="EC" id="2.4.99.12"/>
    </reaction>
</comment>
<gene>
    <name evidence="9" type="ORF">ACFPFU_20425</name>
</gene>
<dbReference type="EMBL" id="JBHSJJ010000015">
    <property type="protein sequence ID" value="MFC4874083.1"/>
    <property type="molecule type" value="Genomic_DNA"/>
</dbReference>
<dbReference type="InterPro" id="IPR007507">
    <property type="entry name" value="Glycos_transf_N"/>
</dbReference>
<dbReference type="Gene3D" id="3.40.50.2000">
    <property type="entry name" value="Glycogen Phosphorylase B"/>
    <property type="match status" value="1"/>
</dbReference>
<comment type="pathway">
    <text evidence="1 7">Bacterial outer membrane biogenesis; LPS core biosynthesis.</text>
</comment>